<dbReference type="InterPro" id="IPR036249">
    <property type="entry name" value="Thioredoxin-like_sf"/>
</dbReference>
<dbReference type="InterPro" id="IPR013766">
    <property type="entry name" value="Thioredoxin_domain"/>
</dbReference>
<protein>
    <recommendedName>
        <fullName evidence="3">Thioredoxin domain-containing protein</fullName>
    </recommendedName>
</protein>
<feature type="chain" id="PRO_5030160856" description="Thioredoxin domain-containing protein" evidence="2">
    <location>
        <begin position="18"/>
        <end position="123"/>
    </location>
</feature>
<sequence length="123" mass="13176">MVRIVTIFAMIASTANAFSGSSFTGASSRVAFGVSSSPSRLSMAVVDIDSEAKFDKTIESAGDSLVVVDYSTTWCGPCKVIAPKFDELSEQYSDAVFVKVSPHQSSYPSITTRNFMCCHLISP</sequence>
<dbReference type="Pfam" id="PF00085">
    <property type="entry name" value="Thioredoxin"/>
    <property type="match status" value="1"/>
</dbReference>
<keyword evidence="2" id="KW-0732">Signal</keyword>
<keyword evidence="1" id="KW-1015">Disulfide bond</keyword>
<organism evidence="4">
    <name type="scientific">Ditylum brightwellii</name>
    <dbReference type="NCBI Taxonomy" id="49249"/>
    <lineage>
        <taxon>Eukaryota</taxon>
        <taxon>Sar</taxon>
        <taxon>Stramenopiles</taxon>
        <taxon>Ochrophyta</taxon>
        <taxon>Bacillariophyta</taxon>
        <taxon>Mediophyceae</taxon>
        <taxon>Lithodesmiophycidae</taxon>
        <taxon>Lithodesmiales</taxon>
        <taxon>Lithodesmiaceae</taxon>
        <taxon>Ditylum</taxon>
    </lineage>
</organism>
<evidence type="ECO:0000256" key="1">
    <source>
        <dbReference type="ARBA" id="ARBA00023157"/>
    </source>
</evidence>
<proteinExistence type="predicted"/>
<dbReference type="CDD" id="cd02947">
    <property type="entry name" value="TRX_family"/>
    <property type="match status" value="1"/>
</dbReference>
<evidence type="ECO:0000256" key="2">
    <source>
        <dbReference type="SAM" id="SignalP"/>
    </source>
</evidence>
<evidence type="ECO:0000313" key="4">
    <source>
        <dbReference type="EMBL" id="CAE4579519.1"/>
    </source>
</evidence>
<reference evidence="4" key="1">
    <citation type="submission" date="2021-01" db="EMBL/GenBank/DDBJ databases">
        <authorList>
            <person name="Corre E."/>
            <person name="Pelletier E."/>
            <person name="Niang G."/>
            <person name="Scheremetjew M."/>
            <person name="Finn R."/>
            <person name="Kale V."/>
            <person name="Holt S."/>
            <person name="Cochrane G."/>
            <person name="Meng A."/>
            <person name="Brown T."/>
            <person name="Cohen L."/>
        </authorList>
    </citation>
    <scope>NUCLEOTIDE SEQUENCE</scope>
    <source>
        <strain evidence="4">GSO104</strain>
    </source>
</reference>
<accession>A0A6V2AAC3</accession>
<name>A0A6V2AAC3_9STRA</name>
<dbReference type="SUPFAM" id="SSF52833">
    <property type="entry name" value="Thioredoxin-like"/>
    <property type="match status" value="1"/>
</dbReference>
<dbReference type="EMBL" id="HBNS01001078">
    <property type="protein sequence ID" value="CAE4579519.1"/>
    <property type="molecule type" value="Transcribed_RNA"/>
</dbReference>
<feature type="signal peptide" evidence="2">
    <location>
        <begin position="1"/>
        <end position="17"/>
    </location>
</feature>
<dbReference type="AlphaFoldDB" id="A0A6V2AAC3"/>
<dbReference type="Gene3D" id="3.40.30.10">
    <property type="entry name" value="Glutaredoxin"/>
    <property type="match status" value="1"/>
</dbReference>
<feature type="domain" description="Thioredoxin" evidence="3">
    <location>
        <begin position="49"/>
        <end position="103"/>
    </location>
</feature>
<evidence type="ECO:0000259" key="3">
    <source>
        <dbReference type="Pfam" id="PF00085"/>
    </source>
</evidence>
<dbReference type="PANTHER" id="PTHR46115">
    <property type="entry name" value="THIOREDOXIN-LIKE PROTEIN 1"/>
    <property type="match status" value="1"/>
</dbReference>
<dbReference type="PROSITE" id="PS00194">
    <property type="entry name" value="THIOREDOXIN_1"/>
    <property type="match status" value="1"/>
</dbReference>
<dbReference type="InterPro" id="IPR017937">
    <property type="entry name" value="Thioredoxin_CS"/>
</dbReference>
<gene>
    <name evidence="4" type="ORF">DBRI00130_LOCUS858</name>
</gene>